<evidence type="ECO:0000313" key="4">
    <source>
        <dbReference type="Proteomes" id="UP000021053"/>
    </source>
</evidence>
<dbReference type="InterPro" id="IPR045535">
    <property type="entry name" value="ThsA_Macro"/>
</dbReference>
<sequence>MTRLPRLVRGVLGTRRGLQAFAVHTLVAFGLVSAVLQFVGQFTSGPLPQPVGLILASLVVCLLWGWWQALPPRRIVHEFRRPDTSVVIEVGDLLDQECAIVVGFTDTFATRVGPGGIAASSLQGQLLERRYDGDADRLTAELGDALPEAGPSARYPIGTVAVLGGGPFPVYAVAYSRLDGSGIARATLLGLWLSLGRLWESLDRNAERAPVAMPIIGSGLARVDALDQESLLKMILLSFVARSRQGVVSRELRVVIDPRSQHRVDLREVAAFLKTL</sequence>
<feature type="transmembrane region" description="Helical" evidence="1">
    <location>
        <begin position="21"/>
        <end position="39"/>
    </location>
</feature>
<organism evidence="3 4">
    <name type="scientific">Cryptosporangium arvum DSM 44712</name>
    <dbReference type="NCBI Taxonomy" id="927661"/>
    <lineage>
        <taxon>Bacteria</taxon>
        <taxon>Bacillati</taxon>
        <taxon>Actinomycetota</taxon>
        <taxon>Actinomycetes</taxon>
        <taxon>Cryptosporangiales</taxon>
        <taxon>Cryptosporangiaceae</taxon>
        <taxon>Cryptosporangium</taxon>
    </lineage>
</organism>
<name>A0A010Z167_9ACTN</name>
<dbReference type="EMBL" id="JFBT01000001">
    <property type="protein sequence ID" value="EXG81173.1"/>
    <property type="molecule type" value="Genomic_DNA"/>
</dbReference>
<reference evidence="3 4" key="1">
    <citation type="submission" date="2013-07" db="EMBL/GenBank/DDBJ databases">
        <authorList>
            <consortium name="DOE Joint Genome Institute"/>
            <person name="Eisen J."/>
            <person name="Huntemann M."/>
            <person name="Han J."/>
            <person name="Chen A."/>
            <person name="Kyrpides N."/>
            <person name="Mavromatis K."/>
            <person name="Markowitz V."/>
            <person name="Palaniappan K."/>
            <person name="Ivanova N."/>
            <person name="Schaumberg A."/>
            <person name="Pati A."/>
            <person name="Liolios K."/>
            <person name="Nordberg H.P."/>
            <person name="Cantor M.N."/>
            <person name="Hua S.X."/>
            <person name="Woyke T."/>
        </authorList>
    </citation>
    <scope>NUCLEOTIDE SEQUENCE [LARGE SCALE GENOMIC DNA]</scope>
    <source>
        <strain evidence="3 4">DSM 44712</strain>
    </source>
</reference>
<keyword evidence="4" id="KW-1185">Reference proteome</keyword>
<protein>
    <recommendedName>
        <fullName evidence="2">Thoeris protein ThsA Macro domain-containing protein</fullName>
    </recommendedName>
</protein>
<keyword evidence="1" id="KW-0472">Membrane</keyword>
<dbReference type="AlphaFoldDB" id="A0A010Z167"/>
<feature type="transmembrane region" description="Helical" evidence="1">
    <location>
        <begin position="51"/>
        <end position="70"/>
    </location>
</feature>
<evidence type="ECO:0000313" key="3">
    <source>
        <dbReference type="EMBL" id="EXG81173.1"/>
    </source>
</evidence>
<dbReference type="HOGENOM" id="CLU_080968_0_0_11"/>
<gene>
    <name evidence="3" type="ORF">CryarDRAFT_2280</name>
</gene>
<evidence type="ECO:0000259" key="2">
    <source>
        <dbReference type="Pfam" id="PF20016"/>
    </source>
</evidence>
<dbReference type="RefSeq" id="WP_211247391.1">
    <property type="nucleotide sequence ID" value="NZ_KK073874.1"/>
</dbReference>
<feature type="domain" description="Thoeris protein ThsA Macro" evidence="2">
    <location>
        <begin position="86"/>
        <end position="256"/>
    </location>
</feature>
<dbReference type="Proteomes" id="UP000021053">
    <property type="component" value="Unassembled WGS sequence"/>
</dbReference>
<comment type="caution">
    <text evidence="3">The sequence shown here is derived from an EMBL/GenBank/DDBJ whole genome shotgun (WGS) entry which is preliminary data.</text>
</comment>
<keyword evidence="1" id="KW-0812">Transmembrane</keyword>
<dbReference type="PATRIC" id="fig|927661.3.peg.2246"/>
<accession>A0A010Z167</accession>
<evidence type="ECO:0000256" key="1">
    <source>
        <dbReference type="SAM" id="Phobius"/>
    </source>
</evidence>
<keyword evidence="1" id="KW-1133">Transmembrane helix</keyword>
<proteinExistence type="predicted"/>
<dbReference type="Pfam" id="PF20016">
    <property type="entry name" value="ThsA_Macro"/>
    <property type="match status" value="1"/>
</dbReference>